<dbReference type="SUPFAM" id="SSF81901">
    <property type="entry name" value="HCP-like"/>
    <property type="match status" value="1"/>
</dbReference>
<dbReference type="OrthoDB" id="185373at2759"/>
<feature type="repeat" description="PPR" evidence="2">
    <location>
        <begin position="319"/>
        <end position="353"/>
    </location>
</feature>
<feature type="repeat" description="PPR" evidence="2">
    <location>
        <begin position="604"/>
        <end position="638"/>
    </location>
</feature>
<evidence type="ECO:0000313" key="4">
    <source>
        <dbReference type="Proteomes" id="UP001151532"/>
    </source>
</evidence>
<reference evidence="3" key="1">
    <citation type="submission" date="2022-11" db="EMBL/GenBank/DDBJ databases">
        <authorList>
            <person name="Hyden B.L."/>
            <person name="Feng K."/>
            <person name="Yates T."/>
            <person name="Jawdy S."/>
            <person name="Smart L.B."/>
            <person name="Muchero W."/>
        </authorList>
    </citation>
    <scope>NUCLEOTIDE SEQUENCE</scope>
    <source>
        <tissue evidence="3">Shoot tip</tissue>
    </source>
</reference>
<dbReference type="Gene3D" id="1.25.40.10">
    <property type="entry name" value="Tetratricopeptide repeat domain"/>
    <property type="match status" value="8"/>
</dbReference>
<dbReference type="EMBL" id="JAPFFK010000010">
    <property type="protein sequence ID" value="KAJ6741138.1"/>
    <property type="molecule type" value="Genomic_DNA"/>
</dbReference>
<name>A0A9Q0V3P3_SALPP</name>
<feature type="repeat" description="PPR" evidence="2">
    <location>
        <begin position="464"/>
        <end position="498"/>
    </location>
</feature>
<feature type="repeat" description="PPR" evidence="2">
    <location>
        <begin position="691"/>
        <end position="725"/>
    </location>
</feature>
<feature type="repeat" description="PPR" evidence="2">
    <location>
        <begin position="252"/>
        <end position="286"/>
    </location>
</feature>
<dbReference type="Pfam" id="PF12854">
    <property type="entry name" value="PPR_1"/>
    <property type="match status" value="1"/>
</dbReference>
<feature type="repeat" description="PPR" evidence="2">
    <location>
        <begin position="499"/>
        <end position="533"/>
    </location>
</feature>
<evidence type="ECO:0000256" key="2">
    <source>
        <dbReference type="PROSITE-ProRule" id="PRU00708"/>
    </source>
</evidence>
<accession>A0A9Q0V3P3</accession>
<gene>
    <name evidence="3" type="ORF">OIU79_001131</name>
</gene>
<dbReference type="Proteomes" id="UP001151532">
    <property type="component" value="Chromosome 7"/>
</dbReference>
<feature type="repeat" description="PPR" evidence="2">
    <location>
        <begin position="741"/>
        <end position="771"/>
    </location>
</feature>
<protein>
    <submittedName>
        <fullName evidence="3">PENTATRICOPEPTIDE REPEAT-CONTAINING PROTEIN PET309 MITOCHONDRIAL</fullName>
    </submittedName>
</protein>
<feature type="repeat" description="PPR" evidence="2">
    <location>
        <begin position="534"/>
        <end position="568"/>
    </location>
</feature>
<reference evidence="3" key="2">
    <citation type="journal article" date="2023" name="Int. J. Mol. Sci.">
        <title>De Novo Assembly and Annotation of 11 Diverse Shrub Willow (Salix) Genomes Reveals Novel Gene Organization in Sex-Linked Regions.</title>
        <authorList>
            <person name="Hyden B."/>
            <person name="Feng K."/>
            <person name="Yates T.B."/>
            <person name="Jawdy S."/>
            <person name="Cereghino C."/>
            <person name="Smart L.B."/>
            <person name="Muchero W."/>
        </authorList>
    </citation>
    <scope>NUCLEOTIDE SEQUENCE</scope>
    <source>
        <tissue evidence="3">Shoot tip</tissue>
    </source>
</reference>
<dbReference type="NCBIfam" id="TIGR00756">
    <property type="entry name" value="PPR"/>
    <property type="match status" value="11"/>
</dbReference>
<feature type="repeat" description="PPR" evidence="2">
    <location>
        <begin position="389"/>
        <end position="423"/>
    </location>
</feature>
<dbReference type="InterPro" id="IPR002885">
    <property type="entry name" value="PPR_rpt"/>
</dbReference>
<dbReference type="Pfam" id="PF13041">
    <property type="entry name" value="PPR_2"/>
    <property type="match status" value="5"/>
</dbReference>
<keyword evidence="1" id="KW-0677">Repeat</keyword>
<comment type="caution">
    <text evidence="3">The sequence shown here is derived from an EMBL/GenBank/DDBJ whole genome shotgun (WGS) entry which is preliminary data.</text>
</comment>
<proteinExistence type="predicted"/>
<evidence type="ECO:0000313" key="3">
    <source>
        <dbReference type="EMBL" id="KAJ6741138.1"/>
    </source>
</evidence>
<feature type="repeat" description="PPR" evidence="2">
    <location>
        <begin position="217"/>
        <end position="251"/>
    </location>
</feature>
<sequence>MKRRVLTILLPHVTPYLSSHKSKPISLSPFHSQSYKLSSQNPKKSRQNSIFITTRFIFTSPSDNLEGLVDPNDPFLQVESRVEAFSSEEFAFLRDSLLSPGEDRQRFDPGKCSNEATLIANVILNNNDGFGNQTLKLLREHREKLNPNLVVEVLNIVKIPELCVNFFIWAGRQIGYYHTLPVYNALLDILESSSKNNIDRVPEKFLREIMDDDKQVVGKLLNVLIRKCCQNGLWNAALEELGRLKDFGYKPSRLTYNALVQVFLRADRIDSAYLVHREMSTMGYSMDEFTLGCFVHSLCKSGKWREALSLLEKEEFVPDTVLYTKMISGLCEASLFEEAMDFLTRMRASSCLPNVLTYRILLCGCLNKEKLGRCKRILSMMITEGCYPSHRIFNSLVHAYCRSGDYAYAYKLLKKMVQCGCQPGYVVYNIFIGGICSNEEPSKDALDLAEKAYGEMLEAGVVLNKVNIGSFSRCLCGVGKFEKAYNVIHEMMGKGFIPDTSTYSKVIGYLCNASKVEKAFQLFQEMKRNGIAPDVYVYTTLIDSFCKAGLIEQAHNWFDEMERDGCVPNVVTYTALIHAYLKSRKLSKANEVYEMMLSKGCTPNIVTYTALIDGLCKAGKIEKASQIYKIMKKENVEIPDVDMYFRVVDGSLNEPNVFTYGALVDGLCKAYQVKEARDLLKSMSVEGCEPNHVVYDALIDGCCKAGKLDEAQEVFTKMLECGYDPNVFTYSSLIDRGCAPNFVTYRVLINHCCSAGLLDEAHKLLEEMKQTYWPRHVAGYRKVIEGFNREFIASLDLSFEISENDSVPVAPVYRVLIDNFIKAGRLEMALELNEELSSFSPFSAANQNINITLIENLSLAHKADKAFELYADMIGRGSIPELSILVHLVKGLLRVNRWEEALQLLDSICQMDIHWVQEQETARTILGLNGAPISFAQRPAQLMIMQKTRRNFALQSHNLMKPVNTSKLIPCGSAPQMINL</sequence>
<dbReference type="InterPro" id="IPR011990">
    <property type="entry name" value="TPR-like_helical_dom_sf"/>
</dbReference>
<dbReference type="Pfam" id="PF13812">
    <property type="entry name" value="PPR_3"/>
    <property type="match status" value="1"/>
</dbReference>
<evidence type="ECO:0000256" key="1">
    <source>
        <dbReference type="ARBA" id="ARBA00022737"/>
    </source>
</evidence>
<feature type="repeat" description="PPR" evidence="2">
    <location>
        <begin position="656"/>
        <end position="690"/>
    </location>
</feature>
<dbReference type="InterPro" id="IPR051222">
    <property type="entry name" value="PPR/CCM1_RNA-binding"/>
</dbReference>
<feature type="repeat" description="PPR" evidence="2">
    <location>
        <begin position="569"/>
        <end position="603"/>
    </location>
</feature>
<organism evidence="3 4">
    <name type="scientific">Salix purpurea</name>
    <name type="common">Purple osier willow</name>
    <dbReference type="NCBI Taxonomy" id="77065"/>
    <lineage>
        <taxon>Eukaryota</taxon>
        <taxon>Viridiplantae</taxon>
        <taxon>Streptophyta</taxon>
        <taxon>Embryophyta</taxon>
        <taxon>Tracheophyta</taxon>
        <taxon>Spermatophyta</taxon>
        <taxon>Magnoliopsida</taxon>
        <taxon>eudicotyledons</taxon>
        <taxon>Gunneridae</taxon>
        <taxon>Pentapetalae</taxon>
        <taxon>rosids</taxon>
        <taxon>fabids</taxon>
        <taxon>Malpighiales</taxon>
        <taxon>Salicaceae</taxon>
        <taxon>Saliceae</taxon>
        <taxon>Salix</taxon>
    </lineage>
</organism>
<keyword evidence="4" id="KW-1185">Reference proteome</keyword>
<dbReference type="PANTHER" id="PTHR47942:SF16">
    <property type="entry name" value="PENTATRICOPEPTIDE REPEAT DOMAIN CONTAINING PROTEIN-RELATED"/>
    <property type="match status" value="1"/>
</dbReference>
<dbReference type="AlphaFoldDB" id="A0A9Q0V3P3"/>
<dbReference type="Pfam" id="PF01535">
    <property type="entry name" value="PPR"/>
    <property type="match status" value="4"/>
</dbReference>
<dbReference type="PROSITE" id="PS51375">
    <property type="entry name" value="PPR"/>
    <property type="match status" value="13"/>
</dbReference>
<dbReference type="PANTHER" id="PTHR47942">
    <property type="entry name" value="TETRATRICOPEPTIDE REPEAT (TPR)-LIKE SUPERFAMILY PROTEIN-RELATED"/>
    <property type="match status" value="1"/>
</dbReference>
<feature type="repeat" description="PPR" evidence="2">
    <location>
        <begin position="354"/>
        <end position="388"/>
    </location>
</feature>